<dbReference type="GO" id="GO:0046872">
    <property type="term" value="F:metal ion binding"/>
    <property type="evidence" value="ECO:0007669"/>
    <property type="project" value="UniProtKB-KW"/>
</dbReference>
<name>A0A8H7VCY5_9FUNG</name>
<evidence type="ECO:0000256" key="2">
    <source>
        <dbReference type="ARBA" id="ARBA00022833"/>
    </source>
</evidence>
<dbReference type="PROSITE" id="PS00478">
    <property type="entry name" value="LIM_DOMAIN_1"/>
    <property type="match status" value="3"/>
</dbReference>
<organism evidence="7 8">
    <name type="scientific">Mucor saturninus</name>
    <dbReference type="NCBI Taxonomy" id="64648"/>
    <lineage>
        <taxon>Eukaryota</taxon>
        <taxon>Fungi</taxon>
        <taxon>Fungi incertae sedis</taxon>
        <taxon>Mucoromycota</taxon>
        <taxon>Mucoromycotina</taxon>
        <taxon>Mucoromycetes</taxon>
        <taxon>Mucorales</taxon>
        <taxon>Mucorineae</taxon>
        <taxon>Mucoraceae</taxon>
        <taxon>Mucor</taxon>
    </lineage>
</organism>
<sequence length="454" mass="52186">MSQVLPTVKCSDCGRDVLIRRLGDHLCSSQPPVPSLPIIPAMKDKYMKKPISPLQSPNTTNKYNHFNNTTIGGSVTPPYYNGMAKDLQRPLKDTYQDDSYADDFYKSSSSLDLRKNSNSPAPSSPVYRNDSSSDFRYEGTRKQSLGNIYNQQKPSQSGSSGALDNLMADLMNSMNDDIHLMSPPVPTHTKSNNCAVCQEEFDYRDDVKTVGRDCYHKACFTCRLCSAPFDIRRTHHEYEGKLYCERDFHVVKNRIMCAACDRPIPPNTPTIKALGKFYHPGHIKCYHCLVSIDDRTGWKEYGGRVYCRMDFKALFLPKCKSCHGTIEKNAVSAMDGKLNGKWHLECFGCHTCHRPFPDNTFYVFDDLPYCKRHYHELNNSLCRECCEPIEGQCAQTNENWRFHPGCFGCTVCRVPITDTYYMYDRRIYCETHIRQLQRQKNIRAEKRKTQFGQI</sequence>
<feature type="region of interest" description="Disordered" evidence="5">
    <location>
        <begin position="108"/>
        <end position="137"/>
    </location>
</feature>
<dbReference type="EMBL" id="JAEPRD010000001">
    <property type="protein sequence ID" value="KAG2214237.1"/>
    <property type="molecule type" value="Genomic_DNA"/>
</dbReference>
<evidence type="ECO:0000256" key="3">
    <source>
        <dbReference type="ARBA" id="ARBA00023038"/>
    </source>
</evidence>
<evidence type="ECO:0000313" key="7">
    <source>
        <dbReference type="EMBL" id="KAG2214237.1"/>
    </source>
</evidence>
<feature type="domain" description="LIM zinc-binding" evidence="6">
    <location>
        <begin position="317"/>
        <end position="380"/>
    </location>
</feature>
<dbReference type="PANTHER" id="PTHR24210">
    <property type="entry name" value="LIM DOMAIN-CONTAINING PROTEIN"/>
    <property type="match status" value="1"/>
</dbReference>
<feature type="domain" description="LIM zinc-binding" evidence="6">
    <location>
        <begin position="255"/>
        <end position="316"/>
    </location>
</feature>
<gene>
    <name evidence="7" type="ORF">INT47_000793</name>
</gene>
<evidence type="ECO:0000259" key="6">
    <source>
        <dbReference type="PROSITE" id="PS50023"/>
    </source>
</evidence>
<dbReference type="PROSITE" id="PS50023">
    <property type="entry name" value="LIM_DOMAIN_2"/>
    <property type="match status" value="4"/>
</dbReference>
<dbReference type="InterPro" id="IPR001781">
    <property type="entry name" value="Znf_LIM"/>
</dbReference>
<evidence type="ECO:0000256" key="5">
    <source>
        <dbReference type="SAM" id="MobiDB-lite"/>
    </source>
</evidence>
<keyword evidence="8" id="KW-1185">Reference proteome</keyword>
<dbReference type="SMART" id="SM00132">
    <property type="entry name" value="LIM"/>
    <property type="match status" value="4"/>
</dbReference>
<feature type="compositionally biased region" description="Polar residues" evidence="5">
    <location>
        <begin position="108"/>
        <end position="121"/>
    </location>
</feature>
<evidence type="ECO:0000313" key="8">
    <source>
        <dbReference type="Proteomes" id="UP000603453"/>
    </source>
</evidence>
<dbReference type="Proteomes" id="UP000603453">
    <property type="component" value="Unassembled WGS sequence"/>
</dbReference>
<keyword evidence="3 4" id="KW-0440">LIM domain</keyword>
<keyword evidence="2 4" id="KW-0862">Zinc</keyword>
<dbReference type="InterPro" id="IPR017351">
    <property type="entry name" value="PINCH-1-4-like"/>
</dbReference>
<accession>A0A8H7VCY5</accession>
<reference evidence="7" key="1">
    <citation type="submission" date="2020-12" db="EMBL/GenBank/DDBJ databases">
        <title>Metabolic potential, ecology and presence of endohyphal bacteria is reflected in genomic diversity of Mucoromycotina.</title>
        <authorList>
            <person name="Muszewska A."/>
            <person name="Okrasinska A."/>
            <person name="Steczkiewicz K."/>
            <person name="Drgas O."/>
            <person name="Orlowska M."/>
            <person name="Perlinska-Lenart U."/>
            <person name="Aleksandrzak-Piekarczyk T."/>
            <person name="Szatraj K."/>
            <person name="Zielenkiewicz U."/>
            <person name="Pilsyk S."/>
            <person name="Malc E."/>
            <person name="Mieczkowski P."/>
            <person name="Kruszewska J.S."/>
            <person name="Biernat P."/>
            <person name="Pawlowska J."/>
        </authorList>
    </citation>
    <scope>NUCLEOTIDE SEQUENCE</scope>
    <source>
        <strain evidence="7">WA0000017839</strain>
    </source>
</reference>
<dbReference type="Gene3D" id="2.10.110.10">
    <property type="entry name" value="Cysteine Rich Protein"/>
    <property type="match status" value="4"/>
</dbReference>
<feature type="domain" description="LIM zinc-binding" evidence="6">
    <location>
        <begin position="381"/>
        <end position="439"/>
    </location>
</feature>
<proteinExistence type="predicted"/>
<evidence type="ECO:0000256" key="1">
    <source>
        <dbReference type="ARBA" id="ARBA00022723"/>
    </source>
</evidence>
<keyword evidence="1 4" id="KW-0479">Metal-binding</keyword>
<dbReference type="PANTHER" id="PTHR24210:SF14">
    <property type="entry name" value="LIM ZINC-BINDING DOMAIN-CONTAINING PROTEIN"/>
    <property type="match status" value="1"/>
</dbReference>
<dbReference type="Pfam" id="PF00412">
    <property type="entry name" value="LIM"/>
    <property type="match status" value="4"/>
</dbReference>
<comment type="caution">
    <text evidence="7">The sequence shown here is derived from an EMBL/GenBank/DDBJ whole genome shotgun (WGS) entry which is preliminary data.</text>
</comment>
<protein>
    <recommendedName>
        <fullName evidence="6">LIM zinc-binding domain-containing protein</fullName>
    </recommendedName>
</protein>
<dbReference type="CDD" id="cd08368">
    <property type="entry name" value="LIM"/>
    <property type="match status" value="1"/>
</dbReference>
<dbReference type="SUPFAM" id="SSF57716">
    <property type="entry name" value="Glucocorticoid receptor-like (DNA-binding domain)"/>
    <property type="match status" value="3"/>
</dbReference>
<dbReference type="AlphaFoldDB" id="A0A8H7VCY5"/>
<feature type="domain" description="LIM zinc-binding" evidence="6">
    <location>
        <begin position="192"/>
        <end position="254"/>
    </location>
</feature>
<evidence type="ECO:0000256" key="4">
    <source>
        <dbReference type="PROSITE-ProRule" id="PRU00125"/>
    </source>
</evidence>
<dbReference type="OrthoDB" id="1112565at2759"/>